<evidence type="ECO:0000313" key="2">
    <source>
        <dbReference type="EMBL" id="MDR7120912.1"/>
    </source>
</evidence>
<evidence type="ECO:0000256" key="1">
    <source>
        <dbReference type="SAM" id="SignalP"/>
    </source>
</evidence>
<feature type="chain" id="PRO_5047375536" evidence="1">
    <location>
        <begin position="23"/>
        <end position="314"/>
    </location>
</feature>
<dbReference type="EMBL" id="JAVDWR010000004">
    <property type="protein sequence ID" value="MDR7120912.1"/>
    <property type="molecule type" value="Genomic_DNA"/>
</dbReference>
<reference evidence="2 3" key="1">
    <citation type="submission" date="2023-07" db="EMBL/GenBank/DDBJ databases">
        <title>Sorghum-associated microbial communities from plants grown in Nebraska, USA.</title>
        <authorList>
            <person name="Schachtman D."/>
        </authorList>
    </citation>
    <scope>NUCLEOTIDE SEQUENCE [LARGE SCALE GENOMIC DNA]</scope>
    <source>
        <strain evidence="2 3">4138</strain>
    </source>
</reference>
<feature type="signal peptide" evidence="1">
    <location>
        <begin position="1"/>
        <end position="22"/>
    </location>
</feature>
<dbReference type="Proteomes" id="UP001257909">
    <property type="component" value="Unassembled WGS sequence"/>
</dbReference>
<comment type="caution">
    <text evidence="2">The sequence shown here is derived from an EMBL/GenBank/DDBJ whole genome shotgun (WGS) entry which is preliminary data.</text>
</comment>
<dbReference type="RefSeq" id="WP_310277088.1">
    <property type="nucleotide sequence ID" value="NZ_JAVDWR010000004.1"/>
</dbReference>
<evidence type="ECO:0000313" key="3">
    <source>
        <dbReference type="Proteomes" id="UP001257909"/>
    </source>
</evidence>
<gene>
    <name evidence="2" type="ORF">J2W69_001850</name>
</gene>
<keyword evidence="1" id="KW-0732">Signal</keyword>
<proteinExistence type="predicted"/>
<protein>
    <submittedName>
        <fullName evidence="2">Uncharacterized protein</fullName>
    </submittedName>
</protein>
<name>A0ABU1VYW9_9GAMM</name>
<sequence length="314" mass="33466">MRPVVLAVLSATLMAGAFSAHSSDFDFTFVPIEIGNSVTLSCEGECDKSAEFSRFAAKYKGNYSDDKIVHFVHSAKNRVAFSYSMQEIYSSSQKSASPAPEDLIHTFDGGLDCGPSSNEPWCDPGWSTLPAWEGYLLQVNTAILNAEYQFTVSAEYLASQQLTNKILVGLLTTVPSGLATGAVVNWVARMGGELAAVKYATMSIVGTTISINIDSFTTLDLKEGDIIRVSQGKIQKIRNGVVIHERHLIEPNTTGSAQVGFGGGGGEGYGTGYGSGGGSSGSYCFFRSWGMVITGGGITFWIDYTPCQAGVYEP</sequence>
<keyword evidence="3" id="KW-1185">Reference proteome</keyword>
<organism evidence="2 3">
    <name type="scientific">Rheinheimera soli</name>
    <dbReference type="NCBI Taxonomy" id="443616"/>
    <lineage>
        <taxon>Bacteria</taxon>
        <taxon>Pseudomonadati</taxon>
        <taxon>Pseudomonadota</taxon>
        <taxon>Gammaproteobacteria</taxon>
        <taxon>Chromatiales</taxon>
        <taxon>Chromatiaceae</taxon>
        <taxon>Rheinheimera</taxon>
    </lineage>
</organism>
<accession>A0ABU1VYW9</accession>